<evidence type="ECO:0000313" key="3">
    <source>
        <dbReference type="Proteomes" id="UP001162001"/>
    </source>
</evidence>
<dbReference type="EMBL" id="MT418680">
    <property type="protein sequence ID" value="QKF94170.1"/>
    <property type="molecule type" value="Genomic_DNA"/>
</dbReference>
<dbReference type="Proteomes" id="UP001162001">
    <property type="component" value="Segment"/>
</dbReference>
<dbReference type="InterPro" id="IPR008949">
    <property type="entry name" value="Isoprenoid_synthase_dom_sf"/>
</dbReference>
<evidence type="ECO:0000256" key="1">
    <source>
        <dbReference type="SAM" id="Coils"/>
    </source>
</evidence>
<keyword evidence="3" id="KW-1185">Reference proteome</keyword>
<proteinExistence type="predicted"/>
<dbReference type="Gene3D" id="1.10.600.10">
    <property type="entry name" value="Farnesyl Diphosphate Synthase"/>
    <property type="match status" value="1"/>
</dbReference>
<name>A0A7D3UT91_9VIRU</name>
<gene>
    <name evidence="2" type="ORF">Fadolivirus_1_712</name>
</gene>
<accession>A0A7D3UT91</accession>
<reference evidence="2 3" key="1">
    <citation type="submission" date="2020-04" db="EMBL/GenBank/DDBJ databases">
        <title>Advantages and limits of metagenomic assembly and binning of a giant virus.</title>
        <authorList>
            <person name="Schulz F."/>
            <person name="Andreani J."/>
            <person name="Francis R."/>
            <person name="Boudjemaa H."/>
            <person name="Bou Khalil J.Y."/>
            <person name="Lee J."/>
            <person name="La Scola B."/>
            <person name="Woyke T."/>
        </authorList>
    </citation>
    <scope>NUCLEOTIDE SEQUENCE [LARGE SCALE GENOMIC DNA]</scope>
    <source>
        <strain evidence="2 3">FV1/VV64</strain>
    </source>
</reference>
<feature type="coiled-coil region" evidence="1">
    <location>
        <begin position="112"/>
        <end position="146"/>
    </location>
</feature>
<evidence type="ECO:0000313" key="2">
    <source>
        <dbReference type="EMBL" id="QKF94170.1"/>
    </source>
</evidence>
<organism evidence="2 3">
    <name type="scientific">Fadolivirus FV1/VV64</name>
    <dbReference type="NCBI Taxonomy" id="3070911"/>
    <lineage>
        <taxon>Viruses</taxon>
        <taxon>Varidnaviria</taxon>
        <taxon>Bamfordvirae</taxon>
        <taxon>Nucleocytoviricota</taxon>
        <taxon>Megaviricetes</taxon>
        <taxon>Imitervirales</taxon>
        <taxon>Mimiviridae</taxon>
        <taxon>Klosneuvirinae</taxon>
        <taxon>Fadolivirus</taxon>
        <taxon>Fadolivirus algeromassiliense</taxon>
    </lineage>
</organism>
<sequence length="346" mass="40261">MSRIQKYRESLYRFIKDKSCLLEDQDVNNAQINTYIYNKIKENDLIFSILLLTIMNSQNKKNHISMQGYYIASCIEFLNVSLSSIDNKNEIINKFNNDGYNKLHANLYFSSNRSLQQNLESAKTVYHNLESSNKNLESTKNTYQNNFQGLCNIILNSLSLYNNTIKTINQFSDFKMNITNKSCNTTIIKWYLKNDDELKEKFKTFKQVSKESINEYIDKKYISICELAMSLGWLLGGGEIKELPKLKKLSKYFGMMYKMAKDFENLTNDVKNGNVYTTNYVLNYGLQNGYEVFLNSKQKFIEESSMDTDIYTNTIKEIIDTIEANVDMIIDQTSPDLKSTYSSKAQ</sequence>
<keyword evidence="1" id="KW-0175">Coiled coil</keyword>
<protein>
    <submittedName>
        <fullName evidence="2">Isoprenoid synthase</fullName>
    </submittedName>
</protein>